<dbReference type="PANTHER" id="PTHR11910">
    <property type="entry name" value="ATP SYNTHASE DELTA CHAIN"/>
    <property type="match status" value="1"/>
</dbReference>
<sequence length="208" mass="22654">MLRTALLRTSLQVSGRRPSGVSAARIPPPLAHIPTRFNCISPRGQFRSFSSSAECSSGTDRHSVEGRYAHALMAAAQGSKALDAVYTDVEGLHAALQTSPEFGAFAETPGITAEVKIDVVQQMAERFRLHKITKQFLCTVAENKRMVDLPKILAAFDELYRKHRGEVRCTVTSAQGGLLVRMGDELLDFTVASRVEGLITSLQSPLTL</sequence>
<evidence type="ECO:0000256" key="5">
    <source>
        <dbReference type="ARBA" id="ARBA00023065"/>
    </source>
</evidence>
<keyword evidence="6" id="KW-0793">Thylakoid</keyword>
<evidence type="ECO:0000256" key="8">
    <source>
        <dbReference type="ARBA" id="ARBA00023310"/>
    </source>
</evidence>
<name>A0A1D3DB63_9EIME</name>
<reference evidence="9 10" key="1">
    <citation type="journal article" date="2016" name="BMC Genomics">
        <title>Comparative genomics reveals Cyclospora cayetanensis possesses coccidia-like metabolism and invasion components but unique surface antigens.</title>
        <authorList>
            <person name="Liu S."/>
            <person name="Wang L."/>
            <person name="Zheng H."/>
            <person name="Xu Z."/>
            <person name="Roellig D.M."/>
            <person name="Li N."/>
            <person name="Frace M.A."/>
            <person name="Tang K."/>
            <person name="Arrowood M.J."/>
            <person name="Moss D.M."/>
            <person name="Zhang L."/>
            <person name="Feng Y."/>
            <person name="Xiao L."/>
        </authorList>
    </citation>
    <scope>NUCLEOTIDE SEQUENCE [LARGE SCALE GENOMIC DNA]</scope>
    <source>
        <strain evidence="9 10">CHN_HEN01</strain>
    </source>
</reference>
<keyword evidence="5" id="KW-0406">Ion transport</keyword>
<dbReference type="InterPro" id="IPR000711">
    <property type="entry name" value="ATPase_OSCP/dsu"/>
</dbReference>
<organism evidence="9 10">
    <name type="scientific">Cyclospora cayetanensis</name>
    <dbReference type="NCBI Taxonomy" id="88456"/>
    <lineage>
        <taxon>Eukaryota</taxon>
        <taxon>Sar</taxon>
        <taxon>Alveolata</taxon>
        <taxon>Apicomplexa</taxon>
        <taxon>Conoidasida</taxon>
        <taxon>Coccidia</taxon>
        <taxon>Eucoccidiorida</taxon>
        <taxon>Eimeriorina</taxon>
        <taxon>Eimeriidae</taxon>
        <taxon>Cyclospora</taxon>
    </lineage>
</organism>
<dbReference type="Proteomes" id="UP000095192">
    <property type="component" value="Unassembled WGS sequence"/>
</dbReference>
<comment type="similarity">
    <text evidence="2">Belongs to the ATPase delta chain family.</text>
</comment>
<evidence type="ECO:0000313" key="10">
    <source>
        <dbReference type="Proteomes" id="UP000095192"/>
    </source>
</evidence>
<accession>A0A1D3DB63</accession>
<gene>
    <name evidence="9" type="ORF">cyc_05997</name>
</gene>
<dbReference type="InterPro" id="IPR026015">
    <property type="entry name" value="ATP_synth_OSCP/delta_N_sf"/>
</dbReference>
<protein>
    <submittedName>
        <fullName evidence="9">ATP synthase delta subunit protein</fullName>
    </submittedName>
</protein>
<keyword evidence="3" id="KW-0813">Transport</keyword>
<keyword evidence="7" id="KW-0472">Membrane</keyword>
<dbReference type="InParanoid" id="A0A1D3DB63"/>
<keyword evidence="4" id="KW-0375">Hydrogen ion transport</keyword>
<dbReference type="AlphaFoldDB" id="A0A1D3DB63"/>
<evidence type="ECO:0000256" key="2">
    <source>
        <dbReference type="ARBA" id="ARBA00007046"/>
    </source>
</evidence>
<dbReference type="VEuPathDB" id="ToxoDB:cyc_05997"/>
<dbReference type="FunCoup" id="A0A1D3DB63">
    <property type="interactions" value="222"/>
</dbReference>
<evidence type="ECO:0000256" key="7">
    <source>
        <dbReference type="ARBA" id="ARBA00023136"/>
    </source>
</evidence>
<comment type="subcellular location">
    <subcellularLocation>
        <location evidence="1">Membrane</location>
    </subcellularLocation>
</comment>
<comment type="caution">
    <text evidence="9">The sequence shown here is derived from an EMBL/GenBank/DDBJ whole genome shotgun (WGS) entry which is preliminary data.</text>
</comment>
<dbReference type="VEuPathDB" id="ToxoDB:LOC34622260"/>
<keyword evidence="8" id="KW-0066">ATP synthesis</keyword>
<dbReference type="GO" id="GO:0016020">
    <property type="term" value="C:membrane"/>
    <property type="evidence" value="ECO:0007669"/>
    <property type="project" value="UniProtKB-SubCell"/>
</dbReference>
<evidence type="ECO:0000256" key="4">
    <source>
        <dbReference type="ARBA" id="ARBA00022781"/>
    </source>
</evidence>
<proteinExistence type="inferred from homology"/>
<dbReference type="EMBL" id="JROU02000008">
    <property type="protein sequence ID" value="OEH80690.1"/>
    <property type="molecule type" value="Genomic_DNA"/>
</dbReference>
<evidence type="ECO:0000256" key="1">
    <source>
        <dbReference type="ARBA" id="ARBA00004370"/>
    </source>
</evidence>
<evidence type="ECO:0000313" key="9">
    <source>
        <dbReference type="EMBL" id="OEH80690.1"/>
    </source>
</evidence>
<dbReference type="Gene3D" id="1.10.520.20">
    <property type="entry name" value="N-terminal domain of the delta subunit of the F1F0-ATP synthase"/>
    <property type="match status" value="1"/>
</dbReference>
<dbReference type="Pfam" id="PF00213">
    <property type="entry name" value="OSCP"/>
    <property type="match status" value="1"/>
</dbReference>
<keyword evidence="10" id="KW-1185">Reference proteome</keyword>
<evidence type="ECO:0000256" key="3">
    <source>
        <dbReference type="ARBA" id="ARBA00022448"/>
    </source>
</evidence>
<evidence type="ECO:0000256" key="6">
    <source>
        <dbReference type="ARBA" id="ARBA00023078"/>
    </source>
</evidence>
<dbReference type="GO" id="GO:0046933">
    <property type="term" value="F:proton-transporting ATP synthase activity, rotational mechanism"/>
    <property type="evidence" value="ECO:0007669"/>
    <property type="project" value="InterPro"/>
</dbReference>
<dbReference type="PRINTS" id="PR00125">
    <property type="entry name" value="ATPASEDELTA"/>
</dbReference>
<dbReference type="SUPFAM" id="SSF47928">
    <property type="entry name" value="N-terminal domain of the delta subunit of the F1F0-ATP synthase"/>
    <property type="match status" value="1"/>
</dbReference>